<dbReference type="PANTHER" id="PTHR14978:SF0">
    <property type="entry name" value="BETA-CATENIN-LIKE PROTEIN 1"/>
    <property type="match status" value="1"/>
</dbReference>
<keyword evidence="7" id="KW-1133">Transmembrane helix</keyword>
<reference evidence="10" key="1">
    <citation type="journal article" date="2020" name="Stud. Mycol.">
        <title>101 Dothideomycetes genomes: A test case for predicting lifestyles and emergence of pathogens.</title>
        <authorList>
            <person name="Haridas S."/>
            <person name="Albert R."/>
            <person name="Binder M."/>
            <person name="Bloem J."/>
            <person name="LaButti K."/>
            <person name="Salamov A."/>
            <person name="Andreopoulos B."/>
            <person name="Baker S."/>
            <person name="Barry K."/>
            <person name="Bills G."/>
            <person name="Bluhm B."/>
            <person name="Cannon C."/>
            <person name="Castanera R."/>
            <person name="Culley D."/>
            <person name="Daum C."/>
            <person name="Ezra D."/>
            <person name="Gonzalez J."/>
            <person name="Henrissat B."/>
            <person name="Kuo A."/>
            <person name="Liang C."/>
            <person name="Lipzen A."/>
            <person name="Lutzoni F."/>
            <person name="Magnuson J."/>
            <person name="Mondo S."/>
            <person name="Nolan M."/>
            <person name="Ohm R."/>
            <person name="Pangilinan J."/>
            <person name="Park H.-J."/>
            <person name="Ramirez L."/>
            <person name="Alfaro M."/>
            <person name="Sun H."/>
            <person name="Tritt A."/>
            <person name="Yoshinaga Y."/>
            <person name="Zwiers L.-H."/>
            <person name="Turgeon B."/>
            <person name="Goodwin S."/>
            <person name="Spatafora J."/>
            <person name="Crous P."/>
            <person name="Grigoriev I."/>
        </authorList>
    </citation>
    <scope>NUCLEOTIDE SEQUENCE [LARGE SCALE GENOMIC DNA]</scope>
    <source>
        <strain evidence="10">CBS 304.66</strain>
    </source>
</reference>
<dbReference type="GO" id="GO:0010467">
    <property type="term" value="P:gene expression"/>
    <property type="evidence" value="ECO:0007669"/>
    <property type="project" value="UniProtKB-ARBA"/>
</dbReference>
<feature type="transmembrane region" description="Helical" evidence="7">
    <location>
        <begin position="655"/>
        <end position="678"/>
    </location>
</feature>
<gene>
    <name evidence="9" type="ORF">CC78DRAFT_565547</name>
</gene>
<keyword evidence="7" id="KW-0472">Membrane</keyword>
<keyword evidence="10" id="KW-1185">Reference proteome</keyword>
<feature type="domain" description="Beta-catenin-like protein 1 N-terminal" evidence="8">
    <location>
        <begin position="84"/>
        <end position="193"/>
    </location>
</feature>
<feature type="region of interest" description="Disordered" evidence="6">
    <location>
        <begin position="1"/>
        <end position="83"/>
    </location>
</feature>
<dbReference type="FunFam" id="1.25.10.10:FF:001136">
    <property type="entry name" value="Beta-catenin-like protein 1"/>
    <property type="match status" value="1"/>
</dbReference>
<accession>A0A9P4KFH5</accession>
<evidence type="ECO:0000256" key="1">
    <source>
        <dbReference type="ARBA" id="ARBA00004123"/>
    </source>
</evidence>
<dbReference type="EMBL" id="ML986587">
    <property type="protein sequence ID" value="KAF2268194.1"/>
    <property type="molecule type" value="Genomic_DNA"/>
</dbReference>
<dbReference type="InterPro" id="IPR039678">
    <property type="entry name" value="CTNNBL1"/>
</dbReference>
<feature type="compositionally biased region" description="Polar residues" evidence="6">
    <location>
        <begin position="25"/>
        <end position="39"/>
    </location>
</feature>
<dbReference type="Proteomes" id="UP000800093">
    <property type="component" value="Unassembled WGS sequence"/>
</dbReference>
<sequence length="688" mass="77135">MASIEDLFKASSSTKRKFENPSELDPTQTYKSAKLNQNSDVKRSAHALVADEADNDEEAGPALPPDLGEEDGDDEEGRFFGDGMDENAKEAMDYLNNADKEGAIIEEKYDLAWLRKLLVSFEKKISKNSDLRLRYGDDPSKFMASEADLDDAIKDLSILSEHPELYKDFAKLGAANLVQQLTHDNTDIAIDAIKIISELTDEDVEAEQEQWDALVTAMFEENFLSILISTFTRFNEDDDADASGVYHSLSVIENLLSQPSNMDLIGKQNELISWLLKRIQAGETSTTQNKLYASEILSILTQSSSPNRRRVIEANAVEPLLTLLSAYRRDDPQKESEEEEYMENLFNCLTSLVDEPEGKDEFLKAEGIELCLLMIRDGKLSKNRALKVLDHACGYAETGNPDEPQTNGKPDSKDKRKIAVESITINSAVALCEKVVEARGLKPLFSAFMKTKKHDPDTTEHLIGIFASLLRSLPGNSEPRFRVLAKFLEKEYEKIGKLIALRRSYVSRVAAFDARLRDRMRGLSREMQEELELQSISERLDEGLYCLERIDVILAWLVAEDDGAKKAVVTALADRDESLADVKRTLQAQLDGILEVEPAEREMLQALCSILLESHDTLPFRVIHLPPSMSNPIPLGHINPDFPNPNSSNDAPVVIYGYTPSINLGILGCVLFFLAGILHEYQLFEFRM</sequence>
<proteinExistence type="predicted"/>
<keyword evidence="3" id="KW-0677">Repeat</keyword>
<evidence type="ECO:0000256" key="3">
    <source>
        <dbReference type="ARBA" id="ARBA00022737"/>
    </source>
</evidence>
<comment type="caution">
    <text evidence="9">The sequence shown here is derived from an EMBL/GenBank/DDBJ whole genome shotgun (WGS) entry which is preliminary data.</text>
</comment>
<feature type="region of interest" description="Disordered" evidence="6">
    <location>
        <begin position="396"/>
        <end position="415"/>
    </location>
</feature>
<name>A0A9P4KFH5_9PLEO</name>
<evidence type="ECO:0000313" key="10">
    <source>
        <dbReference type="Proteomes" id="UP000800093"/>
    </source>
</evidence>
<dbReference type="InterPro" id="IPR016024">
    <property type="entry name" value="ARM-type_fold"/>
</dbReference>
<keyword evidence="7" id="KW-0812">Transmembrane</keyword>
<keyword evidence="2" id="KW-0597">Phosphoprotein</keyword>
<dbReference type="PANTHER" id="PTHR14978">
    <property type="entry name" value="BETA-CATENIN-LIKE PROTEIN 1 NUCLEAR ASSOCIATED PROTEIN"/>
    <property type="match status" value="1"/>
</dbReference>
<keyword evidence="4" id="KW-0175">Coiled coil</keyword>
<dbReference type="Gene3D" id="1.25.10.10">
    <property type="entry name" value="Leucine-rich Repeat Variant"/>
    <property type="match status" value="1"/>
</dbReference>
<evidence type="ECO:0000256" key="7">
    <source>
        <dbReference type="SAM" id="Phobius"/>
    </source>
</evidence>
<dbReference type="GO" id="GO:0005681">
    <property type="term" value="C:spliceosomal complex"/>
    <property type="evidence" value="ECO:0007669"/>
    <property type="project" value="TreeGrafter"/>
</dbReference>
<dbReference type="SUPFAM" id="SSF48371">
    <property type="entry name" value="ARM repeat"/>
    <property type="match status" value="1"/>
</dbReference>
<comment type="subcellular location">
    <subcellularLocation>
        <location evidence="1">Nucleus</location>
    </subcellularLocation>
</comment>
<dbReference type="OrthoDB" id="1898821at2759"/>
<dbReference type="AlphaFoldDB" id="A0A9P4KFH5"/>
<protein>
    <submittedName>
        <fullName evidence="9">DUF1716-domain-containing protein</fullName>
    </submittedName>
</protein>
<evidence type="ECO:0000256" key="4">
    <source>
        <dbReference type="ARBA" id="ARBA00023054"/>
    </source>
</evidence>
<evidence type="ECO:0000256" key="2">
    <source>
        <dbReference type="ARBA" id="ARBA00022553"/>
    </source>
</evidence>
<evidence type="ECO:0000256" key="6">
    <source>
        <dbReference type="SAM" id="MobiDB-lite"/>
    </source>
</evidence>
<dbReference type="InterPro" id="IPR011989">
    <property type="entry name" value="ARM-like"/>
</dbReference>
<evidence type="ECO:0000313" key="9">
    <source>
        <dbReference type="EMBL" id="KAF2268194.1"/>
    </source>
</evidence>
<keyword evidence="5" id="KW-0539">Nucleus</keyword>
<dbReference type="SMART" id="SM01156">
    <property type="entry name" value="DUF1716"/>
    <property type="match status" value="1"/>
</dbReference>
<dbReference type="InterPro" id="IPR013180">
    <property type="entry name" value="CTNNBL1_N"/>
</dbReference>
<feature type="compositionally biased region" description="Acidic residues" evidence="6">
    <location>
        <begin position="67"/>
        <end position="76"/>
    </location>
</feature>
<evidence type="ECO:0000259" key="8">
    <source>
        <dbReference type="SMART" id="SM01156"/>
    </source>
</evidence>
<evidence type="ECO:0000256" key="5">
    <source>
        <dbReference type="ARBA" id="ARBA00023242"/>
    </source>
</evidence>
<dbReference type="Pfam" id="PF08216">
    <property type="entry name" value="CTNNBL"/>
    <property type="match status" value="2"/>
</dbReference>
<organism evidence="9 10">
    <name type="scientific">Lojkania enalia</name>
    <dbReference type="NCBI Taxonomy" id="147567"/>
    <lineage>
        <taxon>Eukaryota</taxon>
        <taxon>Fungi</taxon>
        <taxon>Dikarya</taxon>
        <taxon>Ascomycota</taxon>
        <taxon>Pezizomycotina</taxon>
        <taxon>Dothideomycetes</taxon>
        <taxon>Pleosporomycetidae</taxon>
        <taxon>Pleosporales</taxon>
        <taxon>Pleosporales incertae sedis</taxon>
        <taxon>Lojkania</taxon>
    </lineage>
</organism>